<reference evidence="1 2" key="1">
    <citation type="journal article" date="2014" name="Genome Announc.">
        <title>Complete Genome Sequence of Amino Acid-Utilizing Eubacterium acidaminophilum al-2 (DSM 3953).</title>
        <authorList>
            <person name="Poehlein A."/>
            <person name="Andreesen J.R."/>
            <person name="Daniel R."/>
        </authorList>
    </citation>
    <scope>NUCLEOTIDE SEQUENCE [LARGE SCALE GENOMIC DNA]</scope>
    <source>
        <strain evidence="1 2">DSM 3953</strain>
        <plasmid evidence="2">Plasmid EAL2_808p</plasmid>
    </source>
</reference>
<sequence>MSAFLGKIHYWLFNKIQLHEELAGELLKAAADKGFDAGGLRLQGYERYGNPVQGALEDAINHANIHGWLQERIHSVEGRIAFTVTELLKRGALNMEDMAQIFSNSGSDSAKDLDISGASPQDMHRTVFDFMLEGMPCDRVSETLSSTEDEFLWRASRCLHSDFWEQAGGDVANYHILRDAWIKGFVEESGSGLAYSRTGDGISAIIRG</sequence>
<keyword evidence="1" id="KW-0614">Plasmid</keyword>
<geneLocation type="plasmid" evidence="1 2">
    <name>EAL2_808p</name>
</geneLocation>
<dbReference type="RefSeq" id="WP_025436495.1">
    <property type="nucleotide sequence ID" value="NZ_CP007453.1"/>
</dbReference>
<accession>W8T9I3</accession>
<dbReference type="OrthoDB" id="9777242at2"/>
<evidence type="ECO:0000313" key="1">
    <source>
        <dbReference type="EMBL" id="AHM57580.1"/>
    </source>
</evidence>
<evidence type="ECO:0000313" key="2">
    <source>
        <dbReference type="Proteomes" id="UP000019591"/>
    </source>
</evidence>
<dbReference type="eggNOG" id="ENOG50322UQ">
    <property type="taxonomic scope" value="Bacteria"/>
</dbReference>
<dbReference type="Proteomes" id="UP000019591">
    <property type="component" value="Plasmid EAL2_808p"/>
</dbReference>
<dbReference type="PATRIC" id="fig|1286171.3.peg.2251"/>
<dbReference type="KEGG" id="eac:EAL2_808p00730"/>
<protein>
    <submittedName>
        <fullName evidence="1">Uncharacterized protein</fullName>
    </submittedName>
</protein>
<keyword evidence="2" id="KW-1185">Reference proteome</keyword>
<name>W8T9I3_PEPAC</name>
<organism evidence="1 2">
    <name type="scientific">Peptoclostridium acidaminophilum DSM 3953</name>
    <dbReference type="NCBI Taxonomy" id="1286171"/>
    <lineage>
        <taxon>Bacteria</taxon>
        <taxon>Bacillati</taxon>
        <taxon>Bacillota</taxon>
        <taxon>Clostridia</taxon>
        <taxon>Peptostreptococcales</taxon>
        <taxon>Peptoclostridiaceae</taxon>
        <taxon>Peptoclostridium</taxon>
    </lineage>
</organism>
<dbReference type="AlphaFoldDB" id="W8T9I3"/>
<gene>
    <name evidence="1" type="ORF">EAL2_808p00730</name>
</gene>
<dbReference type="HOGENOM" id="CLU_111455_0_0_9"/>
<proteinExistence type="predicted"/>
<dbReference type="EMBL" id="CP007453">
    <property type="protein sequence ID" value="AHM57580.1"/>
    <property type="molecule type" value="Genomic_DNA"/>
</dbReference>